<sequence>EYSINPDPSIARVDVTFLLKNRTSFIIDHIHIHCIDSMSSKLLNTTNRIEFKLNLPCSQYLRKKTIDSIAFADLMSSGALICQSQLRISSSNQDFLLIINTICQSYRLTVFNFVIEIINSAASLYAETIFGQPIALLFKLIF</sequence>
<evidence type="ECO:0000313" key="3">
    <source>
        <dbReference type="Proteomes" id="UP000663874"/>
    </source>
</evidence>
<protein>
    <recommendedName>
        <fullName evidence="1">AP-3 complex subunit delta Mu C-terminal domain-containing protein</fullName>
    </recommendedName>
</protein>
<accession>A0A820FGA1</accession>
<dbReference type="EMBL" id="CAJOBE010024169">
    <property type="protein sequence ID" value="CAF4261214.1"/>
    <property type="molecule type" value="Genomic_DNA"/>
</dbReference>
<reference evidence="2" key="1">
    <citation type="submission" date="2021-02" db="EMBL/GenBank/DDBJ databases">
        <authorList>
            <person name="Nowell W R."/>
        </authorList>
    </citation>
    <scope>NUCLEOTIDE SEQUENCE</scope>
</reference>
<proteinExistence type="predicted"/>
<evidence type="ECO:0000313" key="2">
    <source>
        <dbReference type="EMBL" id="CAF4261214.1"/>
    </source>
</evidence>
<feature type="domain" description="AP-3 complex subunit delta Mu C-terminal" evidence="1">
    <location>
        <begin position="58"/>
        <end position="139"/>
    </location>
</feature>
<gene>
    <name evidence="2" type="ORF">FNK824_LOCUS39080</name>
</gene>
<dbReference type="Pfam" id="PF26171">
    <property type="entry name" value="Mu_AP3"/>
    <property type="match status" value="1"/>
</dbReference>
<organism evidence="2 3">
    <name type="scientific">Rotaria sordida</name>
    <dbReference type="NCBI Taxonomy" id="392033"/>
    <lineage>
        <taxon>Eukaryota</taxon>
        <taxon>Metazoa</taxon>
        <taxon>Spiralia</taxon>
        <taxon>Gnathifera</taxon>
        <taxon>Rotifera</taxon>
        <taxon>Eurotatoria</taxon>
        <taxon>Bdelloidea</taxon>
        <taxon>Philodinida</taxon>
        <taxon>Philodinidae</taxon>
        <taxon>Rotaria</taxon>
    </lineage>
</organism>
<dbReference type="Proteomes" id="UP000663874">
    <property type="component" value="Unassembled WGS sequence"/>
</dbReference>
<dbReference type="AlphaFoldDB" id="A0A820FGA1"/>
<feature type="non-terminal residue" evidence="2">
    <location>
        <position position="1"/>
    </location>
</feature>
<evidence type="ECO:0000259" key="1">
    <source>
        <dbReference type="Pfam" id="PF26171"/>
    </source>
</evidence>
<dbReference type="InterPro" id="IPR058898">
    <property type="entry name" value="Mu_AP3"/>
</dbReference>
<comment type="caution">
    <text evidence="2">The sequence shown here is derived from an EMBL/GenBank/DDBJ whole genome shotgun (WGS) entry which is preliminary data.</text>
</comment>
<name>A0A820FGA1_9BILA</name>